<evidence type="ECO:0000313" key="2">
    <source>
        <dbReference type="Proteomes" id="UP000050384"/>
    </source>
</evidence>
<dbReference type="Proteomes" id="UP000050384">
    <property type="component" value="Unassembled WGS sequence"/>
</dbReference>
<protein>
    <submittedName>
        <fullName evidence="1">Uncharacterized protein</fullName>
    </submittedName>
</protein>
<proteinExistence type="predicted"/>
<reference evidence="1 2" key="1">
    <citation type="submission" date="2015-09" db="EMBL/GenBank/DDBJ databases">
        <title>Genome announcement of multiple Pseudomonas syringae strains.</title>
        <authorList>
            <person name="Thakur S."/>
            <person name="Wang P.W."/>
            <person name="Gong Y."/>
            <person name="Weir B.S."/>
            <person name="Guttman D.S."/>
        </authorList>
    </citation>
    <scope>NUCLEOTIDE SEQUENCE [LARGE SCALE GENOMIC DNA]</scope>
    <source>
        <strain evidence="1 2">ICMP16929</strain>
    </source>
</reference>
<dbReference type="AlphaFoldDB" id="A0A0Q0HE95"/>
<organism evidence="1 2">
    <name type="scientific">Pseudomonas syringae pv. spinaceae</name>
    <dbReference type="NCBI Taxonomy" id="264459"/>
    <lineage>
        <taxon>Bacteria</taxon>
        <taxon>Pseudomonadati</taxon>
        <taxon>Pseudomonadota</taxon>
        <taxon>Gammaproteobacteria</taxon>
        <taxon>Pseudomonadales</taxon>
        <taxon>Pseudomonadaceae</taxon>
        <taxon>Pseudomonas</taxon>
        <taxon>Pseudomonas syringae</taxon>
    </lineage>
</organism>
<gene>
    <name evidence="1" type="ORF">ALO94_200028</name>
</gene>
<comment type="caution">
    <text evidence="1">The sequence shown here is derived from an EMBL/GenBank/DDBJ whole genome shotgun (WGS) entry which is preliminary data.</text>
</comment>
<evidence type="ECO:0000313" key="1">
    <source>
        <dbReference type="EMBL" id="KPY87023.1"/>
    </source>
</evidence>
<accession>A0A0Q0HE95</accession>
<dbReference type="EMBL" id="LJRI01000849">
    <property type="protein sequence ID" value="KPY87023.1"/>
    <property type="molecule type" value="Genomic_DNA"/>
</dbReference>
<name>A0A0Q0HE95_PSESX</name>
<sequence length="149" mass="15719">MGLGAVIGDHQALDAIDLDHTAIQQQLDTVALVPGQIVEHDVFEVLLAGQHRRQQDAVVVGVWLGAEDGDVVQVFAQLQQLFECAHAGHAVANHHQFELFHIASESPESGLDTVCANKKRRPASCLTGTPLSGPVLSGGAAFIVEGCAL</sequence>